<sequence>METNTHALPQRRIEFFFSPSPLSGATPLTCWTSFGPRPSAQSGPSGITLRSRISPLHSPTLSLSPTARHPPPHFPSAKSLPKPHPSGDASAARAGASSGAGGAARARAVGAGPGRGHLVPFLLAKDALLAATPPPHAVPLHSLPPPIPFPFRPLRFLRLYPSAFALSPHPIEVSPTPRLSALHAAEAQVVDATPPRRRRPPAAAAHARPRPRALPLRLVARLRLDLGLAPDFQRSLLPSYPDYFALSPDGTFLELVCYRKDLAVAPADTRSATRSPSRSRSPRNFELDKKLRKWLDEWQRLPYISPYEDGSHTGAKDLTVGRRMEKECWSSLEALRLPPGFRKVVARHPGIFYMSHKLRTQTVVLGIIPEAYAEEEGGDNEEDYDDEDELDEDMEAGIASEDEESDDDIDKDTETQLLIDTGDGN</sequence>
<dbReference type="AlphaFoldDB" id="A0A835KT30"/>
<feature type="region of interest" description="Disordered" evidence="1">
    <location>
        <begin position="372"/>
        <end position="425"/>
    </location>
</feature>
<dbReference type="EMBL" id="JACEFO010000330">
    <property type="protein sequence ID" value="KAF8775121.1"/>
    <property type="molecule type" value="Genomic_DNA"/>
</dbReference>
<dbReference type="PANTHER" id="PTHR31476:SF16">
    <property type="entry name" value="F14O23.23 PROTEIN"/>
    <property type="match status" value="1"/>
</dbReference>
<feature type="region of interest" description="Disordered" evidence="1">
    <location>
        <begin position="188"/>
        <end position="209"/>
    </location>
</feature>
<name>A0A835KT30_9POAL</name>
<dbReference type="InterPro" id="IPR021099">
    <property type="entry name" value="PORR_domain"/>
</dbReference>
<protein>
    <recommendedName>
        <fullName evidence="2">PORR domain-containing protein</fullName>
    </recommendedName>
</protein>
<evidence type="ECO:0000256" key="1">
    <source>
        <dbReference type="SAM" id="MobiDB-lite"/>
    </source>
</evidence>
<dbReference type="InterPro" id="IPR045040">
    <property type="entry name" value="PORR_fam"/>
</dbReference>
<feature type="compositionally biased region" description="Low complexity" evidence="1">
    <location>
        <begin position="86"/>
        <end position="99"/>
    </location>
</feature>
<proteinExistence type="predicted"/>
<feature type="compositionally biased region" description="Acidic residues" evidence="1">
    <location>
        <begin position="372"/>
        <end position="411"/>
    </location>
</feature>
<evidence type="ECO:0000259" key="2">
    <source>
        <dbReference type="Pfam" id="PF11955"/>
    </source>
</evidence>
<dbReference type="GO" id="GO:0003723">
    <property type="term" value="F:RNA binding"/>
    <property type="evidence" value="ECO:0007669"/>
    <property type="project" value="InterPro"/>
</dbReference>
<feature type="region of interest" description="Disordered" evidence="1">
    <location>
        <begin position="35"/>
        <end position="99"/>
    </location>
</feature>
<keyword evidence="4" id="KW-1185">Reference proteome</keyword>
<dbReference type="Pfam" id="PF11955">
    <property type="entry name" value="PORR"/>
    <property type="match status" value="1"/>
</dbReference>
<organism evidence="3 4">
    <name type="scientific">Digitaria exilis</name>
    <dbReference type="NCBI Taxonomy" id="1010633"/>
    <lineage>
        <taxon>Eukaryota</taxon>
        <taxon>Viridiplantae</taxon>
        <taxon>Streptophyta</taxon>
        <taxon>Embryophyta</taxon>
        <taxon>Tracheophyta</taxon>
        <taxon>Spermatophyta</taxon>
        <taxon>Magnoliopsida</taxon>
        <taxon>Liliopsida</taxon>
        <taxon>Poales</taxon>
        <taxon>Poaceae</taxon>
        <taxon>PACMAD clade</taxon>
        <taxon>Panicoideae</taxon>
        <taxon>Panicodae</taxon>
        <taxon>Paniceae</taxon>
        <taxon>Anthephorinae</taxon>
        <taxon>Digitaria</taxon>
    </lineage>
</organism>
<dbReference type="Proteomes" id="UP000636709">
    <property type="component" value="Unassembled WGS sequence"/>
</dbReference>
<dbReference type="OrthoDB" id="1892230at2759"/>
<dbReference type="PANTHER" id="PTHR31476">
    <property type="entry name" value="PROTEIN WHAT'S THIS FACTOR 1 HOMOLOG, CHLOROPLASTIC"/>
    <property type="match status" value="1"/>
</dbReference>
<accession>A0A835KT30</accession>
<evidence type="ECO:0000313" key="3">
    <source>
        <dbReference type="EMBL" id="KAF8775121.1"/>
    </source>
</evidence>
<reference evidence="3" key="1">
    <citation type="submission" date="2020-07" db="EMBL/GenBank/DDBJ databases">
        <title>Genome sequence and genetic diversity analysis of an under-domesticated orphan crop, white fonio (Digitaria exilis).</title>
        <authorList>
            <person name="Bennetzen J.L."/>
            <person name="Chen S."/>
            <person name="Ma X."/>
            <person name="Wang X."/>
            <person name="Yssel A.E.J."/>
            <person name="Chaluvadi S.R."/>
            <person name="Johnson M."/>
            <person name="Gangashetty P."/>
            <person name="Hamidou F."/>
            <person name="Sanogo M.D."/>
            <person name="Zwaenepoel A."/>
            <person name="Wallace J."/>
            <person name="Van De Peer Y."/>
            <person name="Van Deynze A."/>
        </authorList>
    </citation>
    <scope>NUCLEOTIDE SEQUENCE</scope>
    <source>
        <tissue evidence="3">Leaves</tissue>
    </source>
</reference>
<comment type="caution">
    <text evidence="3">The sequence shown here is derived from an EMBL/GenBank/DDBJ whole genome shotgun (WGS) entry which is preliminary data.</text>
</comment>
<feature type="compositionally biased region" description="Low complexity" evidence="1">
    <location>
        <begin position="54"/>
        <end position="66"/>
    </location>
</feature>
<feature type="domain" description="PORR" evidence="2">
    <location>
        <begin position="122"/>
        <end position="375"/>
    </location>
</feature>
<gene>
    <name evidence="3" type="ORF">HU200_004950</name>
</gene>
<evidence type="ECO:0000313" key="4">
    <source>
        <dbReference type="Proteomes" id="UP000636709"/>
    </source>
</evidence>